<dbReference type="Gene3D" id="2.40.160.50">
    <property type="entry name" value="membrane protein fhac: a member of the omp85/tpsb transporter family"/>
    <property type="match status" value="1"/>
</dbReference>
<evidence type="ECO:0000256" key="1">
    <source>
        <dbReference type="ARBA" id="ARBA00004370"/>
    </source>
</evidence>
<feature type="domain" description="Bacterial surface antigen (D15)" evidence="3">
    <location>
        <begin position="385"/>
        <end position="571"/>
    </location>
</feature>
<dbReference type="EMBL" id="BMYU01000001">
    <property type="protein sequence ID" value="GGX31510.1"/>
    <property type="molecule type" value="Genomic_DNA"/>
</dbReference>
<reference evidence="5" key="1">
    <citation type="journal article" date="2019" name="Int. J. Syst. Evol. Microbiol.">
        <title>The Global Catalogue of Microorganisms (GCM) 10K type strain sequencing project: providing services to taxonomists for standard genome sequencing and annotation.</title>
        <authorList>
            <consortium name="The Broad Institute Genomics Platform"/>
            <consortium name="The Broad Institute Genome Sequencing Center for Infectious Disease"/>
            <person name="Wu L."/>
            <person name="Ma J."/>
        </authorList>
    </citation>
    <scope>NUCLEOTIDE SEQUENCE [LARGE SCALE GENOMIC DNA]</scope>
    <source>
        <strain evidence="5">KCTC 23917</strain>
    </source>
</reference>
<evidence type="ECO:0000313" key="5">
    <source>
        <dbReference type="Proteomes" id="UP000653343"/>
    </source>
</evidence>
<comment type="caution">
    <text evidence="4">The sequence shown here is derived from an EMBL/GenBank/DDBJ whole genome shotgun (WGS) entry which is preliminary data.</text>
</comment>
<accession>A0ABQ2XT16</accession>
<dbReference type="Gene3D" id="3.10.20.310">
    <property type="entry name" value="membrane protein fhac"/>
    <property type="match status" value="2"/>
</dbReference>
<name>A0ABQ2XT16_9BURK</name>
<sequence>MSAAGELSAERLGTVRFVLSMKADTESALLKEHIAEFSSNAEPQNITPALLRRLRQDISGILFTEGYFNPQIRFEALPQARSGAAERQISVIVERGERTVIENVSIRFAGAFNDALKAEQQDAIQRRRQVHEDWGLSVGQPFREGDWSDAKNGLLESFRSDRYAAARLEETAVKVDAESSTARVEVALDSGPEFRLGALSVKGLQRYPLWLLDRYDPPKPGELYSRNRLLDFQRTLQNSPYFASVAVQIDADPDKAAAVPVEVNLTERKARDLSFGAGYSSNTGFRGEIAYRDRDILSRAWDLRSAVRIEQKRQLGYADVYLPPSDQVLNSFGVLADRQDVSGVRTVKQAIGVRRTSHTGDIERRFGLNLLREKSTIEGEPEEISKALVWSAGWTWRDIDDAFNPHKGKIIQADVAVSEKALLSDQRFVRLVGKYQQWMPLNKQDTLIFRVEAGQVIAPDEEGIPEEYLFRTGGASTVRGYAYQSIGIPVQGAVTGGRVMAVVSAEAVHWLNGNWGVAAFADAGDATSVWRKLSLKKSIGTGLRYRTPAGPVALDLGYALKTKRARIDFSIAIAF</sequence>
<organism evidence="4 5">
    <name type="scientific">Undibacterium squillarum</name>
    <dbReference type="NCBI Taxonomy" id="1131567"/>
    <lineage>
        <taxon>Bacteria</taxon>
        <taxon>Pseudomonadati</taxon>
        <taxon>Pseudomonadota</taxon>
        <taxon>Betaproteobacteria</taxon>
        <taxon>Burkholderiales</taxon>
        <taxon>Oxalobacteraceae</taxon>
        <taxon>Undibacterium</taxon>
    </lineage>
</organism>
<dbReference type="Proteomes" id="UP000653343">
    <property type="component" value="Unassembled WGS sequence"/>
</dbReference>
<dbReference type="Pfam" id="PF01103">
    <property type="entry name" value="Omp85"/>
    <property type="match status" value="1"/>
</dbReference>
<comment type="subcellular location">
    <subcellularLocation>
        <location evidence="1">Membrane</location>
    </subcellularLocation>
</comment>
<evidence type="ECO:0000259" key="3">
    <source>
        <dbReference type="Pfam" id="PF01103"/>
    </source>
</evidence>
<evidence type="ECO:0000313" key="4">
    <source>
        <dbReference type="EMBL" id="GGX31510.1"/>
    </source>
</evidence>
<keyword evidence="5" id="KW-1185">Reference proteome</keyword>
<dbReference type="InterPro" id="IPR000184">
    <property type="entry name" value="Bac_surfAg_D15"/>
</dbReference>
<proteinExistence type="predicted"/>
<protein>
    <submittedName>
        <fullName evidence="4">Outer membrane protein assembly factor</fullName>
    </submittedName>
</protein>
<gene>
    <name evidence="4" type="ORF">GCM10010946_05780</name>
</gene>
<keyword evidence="2" id="KW-0472">Membrane</keyword>
<evidence type="ECO:0000256" key="2">
    <source>
        <dbReference type="ARBA" id="ARBA00023136"/>
    </source>
</evidence>